<dbReference type="GO" id="GO:0032934">
    <property type="term" value="F:sterol binding"/>
    <property type="evidence" value="ECO:0007669"/>
    <property type="project" value="TreeGrafter"/>
</dbReference>
<keyword evidence="1" id="KW-0813">Transport</keyword>
<protein>
    <submittedName>
        <fullName evidence="4">Oxysterol-binding -related 11-like isoform X1</fullName>
    </submittedName>
</protein>
<dbReference type="InterPro" id="IPR011993">
    <property type="entry name" value="PH-like_dom_sf"/>
</dbReference>
<reference evidence="4" key="1">
    <citation type="submission" date="2020-04" db="EMBL/GenBank/DDBJ databases">
        <authorList>
            <person name="Alioto T."/>
            <person name="Alioto T."/>
            <person name="Gomez Garrido J."/>
        </authorList>
    </citation>
    <scope>NUCLEOTIDE SEQUENCE</scope>
    <source>
        <strain evidence="4">A484AB</strain>
    </source>
</reference>
<dbReference type="EMBL" id="CACRXK020014880">
    <property type="protein sequence ID" value="CAB4027567.1"/>
    <property type="molecule type" value="Genomic_DNA"/>
</dbReference>
<accession>A0A7D9JDR1</accession>
<dbReference type="OrthoDB" id="48057at2759"/>
<keyword evidence="2" id="KW-0445">Lipid transport</keyword>
<evidence type="ECO:0000313" key="4">
    <source>
        <dbReference type="EMBL" id="CAB4027567.1"/>
    </source>
</evidence>
<keyword evidence="5" id="KW-1185">Reference proteome</keyword>
<dbReference type="SUPFAM" id="SSF50729">
    <property type="entry name" value="PH domain-like"/>
    <property type="match status" value="1"/>
</dbReference>
<evidence type="ECO:0000256" key="3">
    <source>
        <dbReference type="ARBA" id="ARBA00023121"/>
    </source>
</evidence>
<evidence type="ECO:0000313" key="5">
    <source>
        <dbReference type="Proteomes" id="UP001152795"/>
    </source>
</evidence>
<evidence type="ECO:0000256" key="2">
    <source>
        <dbReference type="ARBA" id="ARBA00023055"/>
    </source>
</evidence>
<dbReference type="InterPro" id="IPR000648">
    <property type="entry name" value="Oxysterol-bd"/>
</dbReference>
<dbReference type="GO" id="GO:0005829">
    <property type="term" value="C:cytosol"/>
    <property type="evidence" value="ECO:0007669"/>
    <property type="project" value="TreeGrafter"/>
</dbReference>
<name>A0A7D9JDR1_PARCT</name>
<comment type="caution">
    <text evidence="4">The sequence shown here is derived from an EMBL/GenBank/DDBJ whole genome shotgun (WGS) entry which is preliminary data.</text>
</comment>
<keyword evidence="3" id="KW-0446">Lipid-binding</keyword>
<sequence length="221" mass="25440">MAKDLTRMPSLSEVDLSGLNDWEKSSITSVMEKAQEIQKKDEDNILRQKMEGQLSKWTNLMKGWQYRWFVLNSDTGHLEYYVDKSKRTQGSEPRGSVYLMGAVIAPSDEDSVTFSVNAANGDLFKLRACDARERQQWINKIRMISEMHSTQLVNIPQDNEVKIGQKVIGYWPGRVRYYPGQISKFCDDGSKYFLKFNDGDERCEAVYEIRIVPEVSPCDSV</sequence>
<dbReference type="CDD" id="cd13291">
    <property type="entry name" value="PH_ORP10_ORP11"/>
    <property type="match status" value="1"/>
</dbReference>
<dbReference type="SUPFAM" id="SSF63748">
    <property type="entry name" value="Tudor/PWWP/MBT"/>
    <property type="match status" value="1"/>
</dbReference>
<dbReference type="GO" id="GO:0016020">
    <property type="term" value="C:membrane"/>
    <property type="evidence" value="ECO:0007669"/>
    <property type="project" value="TreeGrafter"/>
</dbReference>
<dbReference type="PROSITE" id="PS50003">
    <property type="entry name" value="PH_DOMAIN"/>
    <property type="match status" value="1"/>
</dbReference>
<dbReference type="PANTHER" id="PTHR10972">
    <property type="entry name" value="OXYSTEROL-BINDING PROTEIN-RELATED"/>
    <property type="match status" value="1"/>
</dbReference>
<dbReference type="AlphaFoldDB" id="A0A7D9JDR1"/>
<gene>
    <name evidence="4" type="ORF">PACLA_8A024231</name>
</gene>
<dbReference type="InterPro" id="IPR001849">
    <property type="entry name" value="PH_domain"/>
</dbReference>
<dbReference type="GO" id="GO:0006869">
    <property type="term" value="P:lipid transport"/>
    <property type="evidence" value="ECO:0007669"/>
    <property type="project" value="UniProtKB-KW"/>
</dbReference>
<evidence type="ECO:0000256" key="1">
    <source>
        <dbReference type="ARBA" id="ARBA00022448"/>
    </source>
</evidence>
<dbReference type="InterPro" id="IPR019023">
    <property type="entry name" value="Lamin-B_rcpt_of_tudor"/>
</dbReference>
<dbReference type="Pfam" id="PF09465">
    <property type="entry name" value="LBR_tudor"/>
    <property type="match status" value="1"/>
</dbReference>
<organism evidence="4 5">
    <name type="scientific">Paramuricea clavata</name>
    <name type="common">Red gorgonian</name>
    <name type="synonym">Violescent sea-whip</name>
    <dbReference type="NCBI Taxonomy" id="317549"/>
    <lineage>
        <taxon>Eukaryota</taxon>
        <taxon>Metazoa</taxon>
        <taxon>Cnidaria</taxon>
        <taxon>Anthozoa</taxon>
        <taxon>Octocorallia</taxon>
        <taxon>Malacalcyonacea</taxon>
        <taxon>Plexauridae</taxon>
        <taxon>Paramuricea</taxon>
    </lineage>
</organism>
<proteinExistence type="predicted"/>
<dbReference type="SMART" id="SM00233">
    <property type="entry name" value="PH"/>
    <property type="match status" value="1"/>
</dbReference>
<dbReference type="PANTHER" id="PTHR10972:SF141">
    <property type="entry name" value="OXYSTEROL-BINDING PROTEIN"/>
    <property type="match status" value="1"/>
</dbReference>
<dbReference type="Gene3D" id="2.30.30.140">
    <property type="match status" value="1"/>
</dbReference>
<dbReference type="Gene3D" id="2.30.29.30">
    <property type="entry name" value="Pleckstrin-homology domain (PH domain)/Phosphotyrosine-binding domain (PTB)"/>
    <property type="match status" value="1"/>
</dbReference>
<dbReference type="Pfam" id="PF00169">
    <property type="entry name" value="PH"/>
    <property type="match status" value="1"/>
</dbReference>
<dbReference type="Proteomes" id="UP001152795">
    <property type="component" value="Unassembled WGS sequence"/>
</dbReference>